<keyword evidence="5 6" id="KW-0472">Membrane</keyword>
<feature type="transmembrane region" description="Helical" evidence="6">
    <location>
        <begin position="648"/>
        <end position="671"/>
    </location>
</feature>
<name>A0ABN3FTG9_9ACTN</name>
<evidence type="ECO:0000313" key="8">
    <source>
        <dbReference type="EMBL" id="GAA2337314.1"/>
    </source>
</evidence>
<dbReference type="InterPro" id="IPR038766">
    <property type="entry name" value="Membrane_comp_ABC_pdt"/>
</dbReference>
<proteinExistence type="predicted"/>
<evidence type="ECO:0000256" key="2">
    <source>
        <dbReference type="ARBA" id="ARBA00022475"/>
    </source>
</evidence>
<sequence length="725" mass="76084">MIPFGLRLAVAAGRDALVRFVVLALAVTLGVGLLLCTVGGVRAVNGQFDRIGWMNPSPYAVGSADPVVWVHRYDYFDGHGIERIDVGATGPRTPDAPGLPRLPGPGEYYVSPALRDLIAANPYDQLAARFPGHQAGLIGDAALASPDSLVVVVGRTAGEVGGIYGERKVTSLSSEGHDVPQAALDLVLSVVAGGLLFPVLIFIGTATRLNATRREQRFAAMRLIGATPRQVSTLAAVESTAAAVIGTLLGFALFLPLRSAMAQYGMITGQRPFSSDISPGWLGGVLVAVGVPLAAAVAARLAMRRVRISPLGVARQVTPKPPSAWRLVPVLAGLLELAYFVGRRPPTSNGQTAAFLPGFLLIMVGLVFAGPWITMVGARFMARRARRLPTLVAARRLADNPRAAFRAISGVVLGLFVVSVATGVIGTIVQERSVRYNSLANVTMMEQFDFRAGGGKVPDELKDRLHAIPGVTFVQPLRFNPDPVPDELGAVIACADLARIPQYGTCAPGAEVVSVYANLIGYGRDRTGAGSVTVWPATALRAADLDAFPIGMLIVGLDGSTAAHERARTAVELAFPDGVMPGTDVDFSGDSRTQLNLFQQLADVIMLFSLPIAGCSLAVAVAAGLAERKRPFSLLRLTGVPLRALRQVVALESAVPLLAVAVLATGVGFAAAQLFLKAQMGYTLTPPGWTFYALAALGLLMSLGIIGSTLPLLERITGPETARND</sequence>
<dbReference type="InterPro" id="IPR003838">
    <property type="entry name" value="ABC3_permease_C"/>
</dbReference>
<feature type="transmembrane region" description="Helical" evidence="6">
    <location>
        <begin position="281"/>
        <end position="303"/>
    </location>
</feature>
<gene>
    <name evidence="8" type="ORF">GCM10010170_018280</name>
</gene>
<feature type="transmembrane region" description="Helical" evidence="6">
    <location>
        <begin position="354"/>
        <end position="382"/>
    </location>
</feature>
<dbReference type="PANTHER" id="PTHR30287">
    <property type="entry name" value="MEMBRANE COMPONENT OF PREDICTED ABC SUPERFAMILY METABOLITE UPTAKE TRANSPORTER"/>
    <property type="match status" value="1"/>
</dbReference>
<dbReference type="EMBL" id="BAAARV010000016">
    <property type="protein sequence ID" value="GAA2337314.1"/>
    <property type="molecule type" value="Genomic_DNA"/>
</dbReference>
<comment type="subcellular location">
    <subcellularLocation>
        <location evidence="1">Cell membrane</location>
        <topology evidence="1">Multi-pass membrane protein</topology>
    </subcellularLocation>
</comment>
<organism evidence="8 9">
    <name type="scientific">Dactylosporangium salmoneum</name>
    <dbReference type="NCBI Taxonomy" id="53361"/>
    <lineage>
        <taxon>Bacteria</taxon>
        <taxon>Bacillati</taxon>
        <taxon>Actinomycetota</taxon>
        <taxon>Actinomycetes</taxon>
        <taxon>Micromonosporales</taxon>
        <taxon>Micromonosporaceae</taxon>
        <taxon>Dactylosporangium</taxon>
    </lineage>
</organism>
<evidence type="ECO:0000256" key="1">
    <source>
        <dbReference type="ARBA" id="ARBA00004651"/>
    </source>
</evidence>
<dbReference type="RefSeq" id="WP_344611830.1">
    <property type="nucleotide sequence ID" value="NZ_BAAARV010000016.1"/>
</dbReference>
<dbReference type="PANTHER" id="PTHR30287:SF2">
    <property type="entry name" value="BLL1001 PROTEIN"/>
    <property type="match status" value="1"/>
</dbReference>
<feature type="transmembrane region" description="Helical" evidence="6">
    <location>
        <begin position="231"/>
        <end position="255"/>
    </location>
</feature>
<evidence type="ECO:0000313" key="9">
    <source>
        <dbReference type="Proteomes" id="UP001501444"/>
    </source>
</evidence>
<feature type="domain" description="ABC3 transporter permease C-terminal" evidence="7">
    <location>
        <begin position="191"/>
        <end position="305"/>
    </location>
</feature>
<reference evidence="8 9" key="1">
    <citation type="journal article" date="2019" name="Int. J. Syst. Evol. Microbiol.">
        <title>The Global Catalogue of Microorganisms (GCM) 10K type strain sequencing project: providing services to taxonomists for standard genome sequencing and annotation.</title>
        <authorList>
            <consortium name="The Broad Institute Genomics Platform"/>
            <consortium name="The Broad Institute Genome Sequencing Center for Infectious Disease"/>
            <person name="Wu L."/>
            <person name="Ma J."/>
        </authorList>
    </citation>
    <scope>NUCLEOTIDE SEQUENCE [LARGE SCALE GENOMIC DNA]</scope>
    <source>
        <strain evidence="8 9">JCM 3272</strain>
    </source>
</reference>
<feature type="transmembrane region" description="Helical" evidence="6">
    <location>
        <begin position="403"/>
        <end position="429"/>
    </location>
</feature>
<evidence type="ECO:0000259" key="7">
    <source>
        <dbReference type="Pfam" id="PF02687"/>
    </source>
</evidence>
<evidence type="ECO:0000256" key="6">
    <source>
        <dbReference type="SAM" id="Phobius"/>
    </source>
</evidence>
<keyword evidence="9" id="KW-1185">Reference proteome</keyword>
<feature type="transmembrane region" description="Helical" evidence="6">
    <location>
        <begin position="186"/>
        <end position="210"/>
    </location>
</feature>
<comment type="caution">
    <text evidence="8">The sequence shown here is derived from an EMBL/GenBank/DDBJ whole genome shotgun (WGS) entry which is preliminary data.</text>
</comment>
<evidence type="ECO:0000256" key="3">
    <source>
        <dbReference type="ARBA" id="ARBA00022692"/>
    </source>
</evidence>
<keyword evidence="3 6" id="KW-0812">Transmembrane</keyword>
<protein>
    <submittedName>
        <fullName evidence="8">ABC transporter permease</fullName>
    </submittedName>
</protein>
<evidence type="ECO:0000256" key="4">
    <source>
        <dbReference type="ARBA" id="ARBA00022989"/>
    </source>
</evidence>
<feature type="transmembrane region" description="Helical" evidence="6">
    <location>
        <begin position="604"/>
        <end position="627"/>
    </location>
</feature>
<evidence type="ECO:0000256" key="5">
    <source>
        <dbReference type="ARBA" id="ARBA00023136"/>
    </source>
</evidence>
<keyword evidence="4 6" id="KW-1133">Transmembrane helix</keyword>
<dbReference type="Pfam" id="PF02687">
    <property type="entry name" value="FtsX"/>
    <property type="match status" value="2"/>
</dbReference>
<feature type="transmembrane region" description="Helical" evidence="6">
    <location>
        <begin position="691"/>
        <end position="713"/>
    </location>
</feature>
<feature type="domain" description="ABC3 transporter permease C-terminal" evidence="7">
    <location>
        <begin position="604"/>
        <end position="706"/>
    </location>
</feature>
<keyword evidence="2" id="KW-1003">Cell membrane</keyword>
<feature type="transmembrane region" description="Helical" evidence="6">
    <location>
        <begin position="20"/>
        <end position="44"/>
    </location>
</feature>
<accession>A0ABN3FTG9</accession>
<feature type="transmembrane region" description="Helical" evidence="6">
    <location>
        <begin position="324"/>
        <end position="342"/>
    </location>
</feature>
<dbReference type="Proteomes" id="UP001501444">
    <property type="component" value="Unassembled WGS sequence"/>
</dbReference>